<feature type="transmembrane region" description="Helical" evidence="2">
    <location>
        <begin position="331"/>
        <end position="351"/>
    </location>
</feature>
<keyword evidence="2" id="KW-0812">Transmembrane</keyword>
<dbReference type="EnsemblMetazoa" id="SSS_219s_mrna">
    <property type="protein sequence ID" value="KAF7491001.1"/>
    <property type="gene ID" value="SSS_219"/>
</dbReference>
<dbReference type="Proteomes" id="UP000070412">
    <property type="component" value="Unassembled WGS sequence"/>
</dbReference>
<dbReference type="AlphaFoldDB" id="A0A834R8Y3"/>
<feature type="transmembrane region" description="Helical" evidence="2">
    <location>
        <begin position="357"/>
        <end position="379"/>
    </location>
</feature>
<name>A0A834R8Y3_SARSC</name>
<dbReference type="OrthoDB" id="10396215at2759"/>
<protein>
    <recommendedName>
        <fullName evidence="6">Gustatory receptor</fullName>
    </recommendedName>
</protein>
<keyword evidence="2" id="KW-1133">Transmembrane helix</keyword>
<reference evidence="4" key="3">
    <citation type="submission" date="2022-06" db="UniProtKB">
        <authorList>
            <consortium name="EnsemblMetazoa"/>
        </authorList>
    </citation>
    <scope>IDENTIFICATION</scope>
</reference>
<evidence type="ECO:0000313" key="5">
    <source>
        <dbReference type="Proteomes" id="UP000070412"/>
    </source>
</evidence>
<proteinExistence type="predicted"/>
<accession>A0A834R8Y3</accession>
<sequence>MVFDYLRKIIDEHIFCFFYYHRKYEENLSKNGSNDTPVKKSHKTLPSPSSSSLSSLSLRSRSPSFSQPTRSFPSIRQQKQHQSISLDRSIRIPKGSVGKPFHAIKLSVTYCLIYFIGSSLYLCTDLIDSHPSLFLCALFCSENGRQFLMTLCALWSYIQMLTMTYGLSRRLENFEFVAVVLKHPSLTIANHQWRTEDLIRIERIQNAVGLMKIYTFILSSLGIATVILQIIFDRIWSKVSIYALIFWFIIDANWLLHICSNLYQLPTFIVIMQKILFLKRKAIEEKLMKELRKRWRKISALQIQYRFNHLQRQYEDLIYETDRFDKQIKKILSVFLYGFVVIITYITYLLLEKNPSPNYRITLIVVYLTHWFTLIVLIYSSSQIYTTMHEIARLNRSHLANILDNRSIDSRLKIKSFLMLNSLEPIGFNLTNGFCVTKSFYFIAFQSISSFYFLISKSL</sequence>
<feature type="transmembrane region" description="Helical" evidence="2">
    <location>
        <begin position="239"/>
        <end position="256"/>
    </location>
</feature>
<feature type="compositionally biased region" description="Polar residues" evidence="1">
    <location>
        <begin position="65"/>
        <end position="86"/>
    </location>
</feature>
<evidence type="ECO:0000313" key="3">
    <source>
        <dbReference type="EMBL" id="KAF7491001.1"/>
    </source>
</evidence>
<evidence type="ECO:0000256" key="2">
    <source>
        <dbReference type="SAM" id="Phobius"/>
    </source>
</evidence>
<evidence type="ECO:0000256" key="1">
    <source>
        <dbReference type="SAM" id="MobiDB-lite"/>
    </source>
</evidence>
<dbReference type="EMBL" id="WVUK01000062">
    <property type="protein sequence ID" value="KAF7491001.1"/>
    <property type="molecule type" value="Genomic_DNA"/>
</dbReference>
<gene>
    <name evidence="3" type="ORF">SSS_219</name>
</gene>
<feature type="region of interest" description="Disordered" evidence="1">
    <location>
        <begin position="30"/>
        <end position="86"/>
    </location>
</feature>
<reference evidence="5" key="1">
    <citation type="journal article" date="2020" name="PLoS Negl. Trop. Dis.">
        <title>High-quality nuclear genome for Sarcoptes scabiei-A critical resource for a neglected parasite.</title>
        <authorList>
            <person name="Korhonen P.K."/>
            <person name="Gasser R.B."/>
            <person name="Ma G."/>
            <person name="Wang T."/>
            <person name="Stroehlein A.J."/>
            <person name="Young N.D."/>
            <person name="Ang C.S."/>
            <person name="Fernando D.D."/>
            <person name="Lu H.C."/>
            <person name="Taylor S."/>
            <person name="Reynolds S.L."/>
            <person name="Mofiz E."/>
            <person name="Najaraj S.H."/>
            <person name="Gowda H."/>
            <person name="Madugundu A."/>
            <person name="Renuse S."/>
            <person name="Holt D."/>
            <person name="Pandey A."/>
            <person name="Papenfuss A.T."/>
            <person name="Fischer K."/>
        </authorList>
    </citation>
    <scope>NUCLEOTIDE SEQUENCE [LARGE SCALE GENOMIC DNA]</scope>
</reference>
<feature type="compositionally biased region" description="Low complexity" evidence="1">
    <location>
        <begin position="45"/>
        <end position="64"/>
    </location>
</feature>
<keyword evidence="5" id="KW-1185">Reference proteome</keyword>
<evidence type="ECO:0000313" key="4">
    <source>
        <dbReference type="EnsemblMetazoa" id="KAF7491001.1"/>
    </source>
</evidence>
<evidence type="ECO:0008006" key="6">
    <source>
        <dbReference type="Google" id="ProtNLM"/>
    </source>
</evidence>
<reference evidence="3" key="2">
    <citation type="submission" date="2020-01" db="EMBL/GenBank/DDBJ databases">
        <authorList>
            <person name="Korhonen P.K.K."/>
            <person name="Guangxu M.G."/>
            <person name="Wang T.W."/>
            <person name="Stroehlein A.J.S."/>
            <person name="Young N.D."/>
            <person name="Ang C.-S.A."/>
            <person name="Fernando D.W.F."/>
            <person name="Lu H.L."/>
            <person name="Taylor S.T."/>
            <person name="Ehtesham M.E.M."/>
            <person name="Najaraj S.H.N."/>
            <person name="Harsha G.H.G."/>
            <person name="Madugundu A.M."/>
            <person name="Renuse S.R."/>
            <person name="Holt D.H."/>
            <person name="Pandey A.P."/>
            <person name="Papenfuss A.P."/>
            <person name="Gasser R.B.G."/>
            <person name="Fischer K.F."/>
        </authorList>
    </citation>
    <scope>NUCLEOTIDE SEQUENCE</scope>
    <source>
        <strain evidence="3">SSS_KF_BRIS2020</strain>
    </source>
</reference>
<feature type="transmembrane region" description="Helical" evidence="2">
    <location>
        <begin position="147"/>
        <end position="167"/>
    </location>
</feature>
<feature type="transmembrane region" description="Helical" evidence="2">
    <location>
        <begin position="108"/>
        <end position="127"/>
    </location>
</feature>
<organism evidence="3">
    <name type="scientific">Sarcoptes scabiei</name>
    <name type="common">Itch mite</name>
    <name type="synonym">Acarus scabiei</name>
    <dbReference type="NCBI Taxonomy" id="52283"/>
    <lineage>
        <taxon>Eukaryota</taxon>
        <taxon>Metazoa</taxon>
        <taxon>Ecdysozoa</taxon>
        <taxon>Arthropoda</taxon>
        <taxon>Chelicerata</taxon>
        <taxon>Arachnida</taxon>
        <taxon>Acari</taxon>
        <taxon>Acariformes</taxon>
        <taxon>Sarcoptiformes</taxon>
        <taxon>Astigmata</taxon>
        <taxon>Psoroptidia</taxon>
        <taxon>Sarcoptoidea</taxon>
        <taxon>Sarcoptidae</taxon>
        <taxon>Sarcoptinae</taxon>
        <taxon>Sarcoptes</taxon>
    </lineage>
</organism>
<feature type="transmembrane region" description="Helical" evidence="2">
    <location>
        <begin position="213"/>
        <end position="232"/>
    </location>
</feature>
<keyword evidence="2" id="KW-0472">Membrane</keyword>